<dbReference type="InterPro" id="IPR029063">
    <property type="entry name" value="SAM-dependent_MTases_sf"/>
</dbReference>
<evidence type="ECO:0000313" key="1">
    <source>
        <dbReference type="EMBL" id="RKF06524.1"/>
    </source>
</evidence>
<comment type="caution">
    <text evidence="1">The sequence shown here is derived from an EMBL/GenBank/DDBJ whole genome shotgun (WGS) entry which is preliminary data.</text>
</comment>
<organism evidence="1 2">
    <name type="scientific">Oceaniradius stylonematis</name>
    <dbReference type="NCBI Taxonomy" id="2184161"/>
    <lineage>
        <taxon>Bacteria</taxon>
        <taxon>Pseudomonadati</taxon>
        <taxon>Pseudomonadota</taxon>
        <taxon>Alphaproteobacteria</taxon>
        <taxon>Hyphomicrobiales</taxon>
        <taxon>Ahrensiaceae</taxon>
        <taxon>Oceaniradius</taxon>
    </lineage>
</organism>
<dbReference type="RefSeq" id="WP_109769078.1">
    <property type="nucleotide sequence ID" value="NZ_CP159474.1"/>
</dbReference>
<keyword evidence="1" id="KW-0489">Methyltransferase</keyword>
<keyword evidence="2" id="KW-1185">Reference proteome</keyword>
<dbReference type="GO" id="GO:0032259">
    <property type="term" value="P:methylation"/>
    <property type="evidence" value="ECO:0007669"/>
    <property type="project" value="UniProtKB-KW"/>
</dbReference>
<dbReference type="CDD" id="cd02440">
    <property type="entry name" value="AdoMet_MTases"/>
    <property type="match status" value="1"/>
</dbReference>
<dbReference type="Pfam" id="PF13489">
    <property type="entry name" value="Methyltransf_23"/>
    <property type="match status" value="1"/>
</dbReference>
<sequence>MTEAPRKNKDWIGTECEFDAFLEQYESPQFAAAVHAVSGGDAEEVSASLDRYLTEMRHGFAFVAEHLPRRRQRILEVGAGLGLISIYLQSKGHDVTALEPGAPSFDIFEATKSVIWDKKRAVLPRLLERGAETLDTEVDGTFDFIFSINVIEHIAALEDAIAAMIGVLAPEGLCVNTCPNYTFPYEPHYSIPLIPFAPRLSRRVFANKIEAEPDVWETLNFVTSAKVRRMARDNGAVVTFQPGTLYDAVSRLGTDEAFARRHRSGIVMAIYRALSATGLLGLLKFAPARLVTPMVFTFRHR</sequence>
<dbReference type="OrthoDB" id="5292182at2"/>
<accession>A0A3A8AIM7</accession>
<dbReference type="Proteomes" id="UP000246132">
    <property type="component" value="Unassembled WGS sequence"/>
</dbReference>
<dbReference type="GO" id="GO:0008168">
    <property type="term" value="F:methyltransferase activity"/>
    <property type="evidence" value="ECO:0007669"/>
    <property type="project" value="UniProtKB-KW"/>
</dbReference>
<dbReference type="Gene3D" id="3.40.50.150">
    <property type="entry name" value="Vaccinia Virus protein VP39"/>
    <property type="match status" value="1"/>
</dbReference>
<dbReference type="EMBL" id="QFWV02000007">
    <property type="protein sequence ID" value="RKF06524.1"/>
    <property type="molecule type" value="Genomic_DNA"/>
</dbReference>
<protein>
    <submittedName>
        <fullName evidence="1">Class I SAM-dependent methyltransferase</fullName>
    </submittedName>
</protein>
<reference evidence="1 2" key="1">
    <citation type="journal article" date="2018" name="Int. J. Syst. Bacteriol.">
        <title>Oceaniradius stylonemae gen. nov., sp. nov., isolated from a red alga, Stylonema cornu-cervi.</title>
        <authorList>
            <person name="Jeong S."/>
        </authorList>
    </citation>
    <scope>NUCLEOTIDE SEQUENCE [LARGE SCALE GENOMIC DNA]</scope>
    <source>
        <strain evidence="1 2">StC1</strain>
    </source>
</reference>
<name>A0A3A8AIM7_9HYPH</name>
<evidence type="ECO:0000313" key="2">
    <source>
        <dbReference type="Proteomes" id="UP000246132"/>
    </source>
</evidence>
<dbReference type="SUPFAM" id="SSF53335">
    <property type="entry name" value="S-adenosyl-L-methionine-dependent methyltransferases"/>
    <property type="match status" value="1"/>
</dbReference>
<proteinExistence type="predicted"/>
<dbReference type="AlphaFoldDB" id="A0A3A8AIM7"/>
<gene>
    <name evidence="1" type="ORF">DEM25_013140</name>
</gene>
<keyword evidence="1" id="KW-0808">Transferase</keyword>